<accession>G8YFX3</accession>
<dbReference type="STRING" id="559304.G8YFX3"/>
<evidence type="ECO:0000313" key="1">
    <source>
        <dbReference type="EMBL" id="CCE82072.1"/>
    </source>
</evidence>
<dbReference type="OrthoDB" id="4081443at2759"/>
<protein>
    <submittedName>
        <fullName evidence="1">Piso0_002768 protein</fullName>
    </submittedName>
</protein>
<dbReference type="EMBL" id="FO082051">
    <property type="protein sequence ID" value="CCE82072.1"/>
    <property type="molecule type" value="Genomic_DNA"/>
</dbReference>
<gene>
    <name evidence="1" type="primary">Piso0_002768</name>
    <name evidence="1" type="ORF">GNLVRS01_PISO0I17388g</name>
</gene>
<dbReference type="Proteomes" id="UP000005222">
    <property type="component" value="Chromosome I"/>
</dbReference>
<dbReference type="InParanoid" id="G8YFX3"/>
<dbReference type="AlphaFoldDB" id="G8YFX3"/>
<evidence type="ECO:0000313" key="2">
    <source>
        <dbReference type="Proteomes" id="UP000005222"/>
    </source>
</evidence>
<name>G8YFX3_PICSO</name>
<dbReference type="FunCoup" id="G8YFX3">
    <property type="interactions" value="113"/>
</dbReference>
<organism evidence="1 2">
    <name type="scientific">Pichia sorbitophila (strain ATCC MYA-4447 / BCRC 22081 / CBS 7064 / NBRC 10061 / NRRL Y-12695)</name>
    <name type="common">Hybrid yeast</name>
    <dbReference type="NCBI Taxonomy" id="559304"/>
    <lineage>
        <taxon>Eukaryota</taxon>
        <taxon>Fungi</taxon>
        <taxon>Dikarya</taxon>
        <taxon>Ascomycota</taxon>
        <taxon>Saccharomycotina</taxon>
        <taxon>Pichiomycetes</taxon>
        <taxon>Debaryomycetaceae</taxon>
        <taxon>Millerozyma</taxon>
    </lineage>
</organism>
<proteinExistence type="predicted"/>
<sequence length="627" mass="72646">MFRLLSVNGQQSLRPVIFSKVRTGKSGITLPGSTSSGIPNGTSGQNANQYIIPCQFTRQNSGVAQSSNTSAKVDAFVNKVQRDPIFREVIDSETKTKLNYFKEQLSLAFQYRSMRDRDGKRAFRMTMDNLFKALEDEGLRAAFVSKDLYNYSQILNYAVYSNRTTRLSGSRNRDSDQYQNENLLDEVLIRTAVLDISEFIINGEFNNILNENILSYIFFSMKQFQLHTEMLNLWEVGVNDSHNGKLYLNEKILAVILPIAYSQKRFNYEEILHIYDINTKEKKSVSHELLCSIGKIAITAGDYAKGLDALEELLKKYESKGSSSNHVLTSLGELHLNFIGYCKDIKIAKHFFDKVIQYDLPYYVCLKVPYIQSLLQNCFELNEPFDNLLYFWKSTVNHYHQEKSSNHLNSRYSILNNTFFTIFFKSYPDLTEESFNKLKDIIATYAQIKPVDEVFLNTIIGNYSWGNKEVLEHLIENYETFGVSRTPVSYRICLKKTGSLPDYTNDEILQKWNQSLQHLDESRMNYIPIADWAALRDATILSDYSTERKSFYLAVLNKYKDFIQDERSCLRFAKYWLKKSEHINDIKKITYGNTSEFENSTALDSVPQFRYLKPNVNYKRISASIFG</sequence>
<reference evidence="1 2" key="1">
    <citation type="journal article" date="2012" name="G3 (Bethesda)">
        <title>Pichia sorbitophila, an interspecies yeast hybrid reveals early steps of genome resolution following polyploidization.</title>
        <authorList>
            <person name="Leh Louis V."/>
            <person name="Despons L."/>
            <person name="Friedrich A."/>
            <person name="Martin T."/>
            <person name="Durrens P."/>
            <person name="Casaregola S."/>
            <person name="Neuveglise C."/>
            <person name="Fairhead C."/>
            <person name="Marck C."/>
            <person name="Cruz J.A."/>
            <person name="Straub M.L."/>
            <person name="Kugler V."/>
            <person name="Sacerdot C."/>
            <person name="Uzunov Z."/>
            <person name="Thierry A."/>
            <person name="Weiss S."/>
            <person name="Bleykasten C."/>
            <person name="De Montigny J."/>
            <person name="Jacques N."/>
            <person name="Jung P."/>
            <person name="Lemaire M."/>
            <person name="Mallet S."/>
            <person name="Morel G."/>
            <person name="Richard G.F."/>
            <person name="Sarkar A."/>
            <person name="Savel G."/>
            <person name="Schacherer J."/>
            <person name="Seret M.L."/>
            <person name="Talla E."/>
            <person name="Samson G."/>
            <person name="Jubin C."/>
            <person name="Poulain J."/>
            <person name="Vacherie B."/>
            <person name="Barbe V."/>
            <person name="Pelletier E."/>
            <person name="Sherman D.J."/>
            <person name="Westhof E."/>
            <person name="Weissenbach J."/>
            <person name="Baret P.V."/>
            <person name="Wincker P."/>
            <person name="Gaillardin C."/>
            <person name="Dujon B."/>
            <person name="Souciet J.L."/>
        </authorList>
    </citation>
    <scope>NUCLEOTIDE SEQUENCE [LARGE SCALE GENOMIC DNA]</scope>
    <source>
        <strain evidence="2">ATCC MYA-4447 / BCRC 22081 / CBS 7064 / NBRC 10061 / NRRL Y-12695</strain>
    </source>
</reference>
<dbReference type="HOGENOM" id="CLU_019840_1_0_1"/>
<dbReference type="eggNOG" id="ENOG502QUSW">
    <property type="taxonomic scope" value="Eukaryota"/>
</dbReference>
<dbReference type="OMA" id="WENGVND"/>
<keyword evidence="2" id="KW-1185">Reference proteome</keyword>